<feature type="signal peptide" evidence="3">
    <location>
        <begin position="1"/>
        <end position="15"/>
    </location>
</feature>
<keyword evidence="3" id="KW-0732">Signal</keyword>
<proteinExistence type="predicted"/>
<evidence type="ECO:0000256" key="2">
    <source>
        <dbReference type="SAM" id="Phobius"/>
    </source>
</evidence>
<reference evidence="4 5" key="1">
    <citation type="submission" date="2020-04" db="EMBL/GenBank/DDBJ databases">
        <title>Perkinsus olseni comparative genomics.</title>
        <authorList>
            <person name="Bogema D.R."/>
        </authorList>
    </citation>
    <scope>NUCLEOTIDE SEQUENCE [LARGE SCALE GENOMIC DNA]</scope>
    <source>
        <strain evidence="4">ATCC PRA-179</strain>
    </source>
</reference>
<organism evidence="4 5">
    <name type="scientific">Perkinsus olseni</name>
    <name type="common">Perkinsus atlanticus</name>
    <dbReference type="NCBI Taxonomy" id="32597"/>
    <lineage>
        <taxon>Eukaryota</taxon>
        <taxon>Sar</taxon>
        <taxon>Alveolata</taxon>
        <taxon>Perkinsozoa</taxon>
        <taxon>Perkinsea</taxon>
        <taxon>Perkinsida</taxon>
        <taxon>Perkinsidae</taxon>
        <taxon>Perkinsus</taxon>
    </lineage>
</organism>
<feature type="chain" id="PRO_5029913374" evidence="3">
    <location>
        <begin position="16"/>
        <end position="110"/>
    </location>
</feature>
<gene>
    <name evidence="4" type="ORF">FOZ61_007157</name>
</gene>
<keyword evidence="2" id="KW-0472">Membrane</keyword>
<feature type="region of interest" description="Disordered" evidence="1">
    <location>
        <begin position="66"/>
        <end position="92"/>
    </location>
</feature>
<evidence type="ECO:0000313" key="4">
    <source>
        <dbReference type="EMBL" id="KAF4656148.1"/>
    </source>
</evidence>
<dbReference type="OrthoDB" id="448479at2759"/>
<dbReference type="AlphaFoldDB" id="A0A7J6LA93"/>
<accession>A0A7J6LA93</accession>
<dbReference type="Proteomes" id="UP000570595">
    <property type="component" value="Unassembled WGS sequence"/>
</dbReference>
<name>A0A7J6LA93_PEROL</name>
<keyword evidence="2" id="KW-0812">Transmembrane</keyword>
<evidence type="ECO:0000313" key="5">
    <source>
        <dbReference type="Proteomes" id="UP000570595"/>
    </source>
</evidence>
<dbReference type="EMBL" id="JABAHT010000425">
    <property type="protein sequence ID" value="KAF4656148.1"/>
    <property type="molecule type" value="Genomic_DNA"/>
</dbReference>
<evidence type="ECO:0000256" key="1">
    <source>
        <dbReference type="SAM" id="MobiDB-lite"/>
    </source>
</evidence>
<evidence type="ECO:0000256" key="3">
    <source>
        <dbReference type="SAM" id="SignalP"/>
    </source>
</evidence>
<protein>
    <submittedName>
        <fullName evidence="4">Uncharacterized protein</fullName>
    </submittedName>
</protein>
<keyword evidence="2" id="KW-1133">Transmembrane helix</keyword>
<comment type="caution">
    <text evidence="4">The sequence shown here is derived from an EMBL/GenBank/DDBJ whole genome shotgun (WGS) entry which is preliminary data.</text>
</comment>
<feature type="transmembrane region" description="Helical" evidence="2">
    <location>
        <begin position="25"/>
        <end position="47"/>
    </location>
</feature>
<sequence length="110" mass="11657">MLQCLCLLLLRPASASSLGMSIIFRLFAVLLLLIPSTVTIASASAAARGTISTELETLMTSLRAKKASKNATTRRNGSAIPNRRSPGSSDESLSEILGVLKRVVTGRRSL</sequence>